<dbReference type="AlphaFoldDB" id="A0AA88DSD3"/>
<dbReference type="EC" id="2.4.1.-" evidence="5"/>
<dbReference type="InterPro" id="IPR002213">
    <property type="entry name" value="UDP_glucos_trans"/>
</dbReference>
<keyword evidence="7" id="KW-1185">Reference proteome</keyword>
<sequence length="478" mass="53109">MTSQNSHLQRHQNDHDREVFLIATPAMGMLTPAVEFARHLVRRFPGRLSATVLLISVPHWPTIHSYTQSLLATSSPNLNFVLLPTMDPPSPDHFNSYVAHTFALIDQHKSHVKNAIAESKRRVVGLFVDLFCTSMIDVADGLGIPSYIYFASPAGFLSFVLDLPILDSELASDSVNEFRIRGFANPVPRRALHATVLDRGDGFFTYMYHSRMYAKTKGIVVNTLRELETIVLDSLSASKVPKVYPVGPILNLKGSTEWHSDKAQQEKIMKWLDNQPESSVVFLCFGSLGSLSGPQLEELALGIERAGFRFLWSCREPPKTKLVPPSEYANFDEVLPNGFLERTAGMGLVCGWVPQGMILAHQAVGGFVSHCGWNSILESLWHGVPIATWPVYAEQHMNAFEVVKELGLAVEISLNYREGTVLVLAEQVERGIKRLMEGDIEVRAKVKDMKAKCRMALMENGSSHESLGALVEELLASN</sequence>
<dbReference type="SUPFAM" id="SSF53756">
    <property type="entry name" value="UDP-Glycosyltransferase/glycogen phosphorylase"/>
    <property type="match status" value="1"/>
</dbReference>
<dbReference type="CDD" id="cd03784">
    <property type="entry name" value="GT1_Gtf-like"/>
    <property type="match status" value="1"/>
</dbReference>
<evidence type="ECO:0000313" key="7">
    <source>
        <dbReference type="Proteomes" id="UP001187192"/>
    </source>
</evidence>
<evidence type="ECO:0000256" key="1">
    <source>
        <dbReference type="ARBA" id="ARBA00009995"/>
    </source>
</evidence>
<evidence type="ECO:0000313" key="6">
    <source>
        <dbReference type="EMBL" id="GMN60310.1"/>
    </source>
</evidence>
<dbReference type="EMBL" id="BTGU01000097">
    <property type="protein sequence ID" value="GMN60310.1"/>
    <property type="molecule type" value="Genomic_DNA"/>
</dbReference>
<evidence type="ECO:0000256" key="5">
    <source>
        <dbReference type="RuleBase" id="RU362057"/>
    </source>
</evidence>
<dbReference type="Pfam" id="PF00201">
    <property type="entry name" value="UDPGT"/>
    <property type="match status" value="1"/>
</dbReference>
<dbReference type="Proteomes" id="UP001187192">
    <property type="component" value="Unassembled WGS sequence"/>
</dbReference>
<dbReference type="PANTHER" id="PTHR48048">
    <property type="entry name" value="GLYCOSYLTRANSFERASE"/>
    <property type="match status" value="1"/>
</dbReference>
<reference evidence="6" key="1">
    <citation type="submission" date="2023-07" db="EMBL/GenBank/DDBJ databases">
        <title>draft genome sequence of fig (Ficus carica).</title>
        <authorList>
            <person name="Takahashi T."/>
            <person name="Nishimura K."/>
        </authorList>
    </citation>
    <scope>NUCLEOTIDE SEQUENCE</scope>
</reference>
<organism evidence="6 7">
    <name type="scientific">Ficus carica</name>
    <name type="common">Common fig</name>
    <dbReference type="NCBI Taxonomy" id="3494"/>
    <lineage>
        <taxon>Eukaryota</taxon>
        <taxon>Viridiplantae</taxon>
        <taxon>Streptophyta</taxon>
        <taxon>Embryophyta</taxon>
        <taxon>Tracheophyta</taxon>
        <taxon>Spermatophyta</taxon>
        <taxon>Magnoliopsida</taxon>
        <taxon>eudicotyledons</taxon>
        <taxon>Gunneridae</taxon>
        <taxon>Pentapetalae</taxon>
        <taxon>rosids</taxon>
        <taxon>fabids</taxon>
        <taxon>Rosales</taxon>
        <taxon>Moraceae</taxon>
        <taxon>Ficeae</taxon>
        <taxon>Ficus</taxon>
    </lineage>
</organism>
<dbReference type="PROSITE" id="PS00375">
    <property type="entry name" value="UDPGT"/>
    <property type="match status" value="1"/>
</dbReference>
<dbReference type="Gene3D" id="3.40.50.2000">
    <property type="entry name" value="Glycogen Phosphorylase B"/>
    <property type="match status" value="2"/>
</dbReference>
<keyword evidence="3 4" id="KW-0808">Transferase</keyword>
<proteinExistence type="inferred from homology"/>
<gene>
    <name evidence="6" type="ORF">TIFTF001_029408</name>
</gene>
<dbReference type="InterPro" id="IPR050481">
    <property type="entry name" value="UDP-glycosyltransf_plant"/>
</dbReference>
<name>A0AA88DSD3_FICCA</name>
<dbReference type="PANTHER" id="PTHR48048:SF81">
    <property type="entry name" value="GLYCOSYLTRANSFERASE"/>
    <property type="match status" value="1"/>
</dbReference>
<accession>A0AA88DSD3</accession>
<comment type="caution">
    <text evidence="6">The sequence shown here is derived from an EMBL/GenBank/DDBJ whole genome shotgun (WGS) entry which is preliminary data.</text>
</comment>
<evidence type="ECO:0000256" key="4">
    <source>
        <dbReference type="RuleBase" id="RU003718"/>
    </source>
</evidence>
<dbReference type="GO" id="GO:0035251">
    <property type="term" value="F:UDP-glucosyltransferase activity"/>
    <property type="evidence" value="ECO:0007669"/>
    <property type="project" value="InterPro"/>
</dbReference>
<dbReference type="InterPro" id="IPR035595">
    <property type="entry name" value="UDP_glycos_trans_CS"/>
</dbReference>
<keyword evidence="2 4" id="KW-0328">Glycosyltransferase</keyword>
<dbReference type="FunFam" id="3.40.50.2000:FF:000056">
    <property type="entry name" value="Glycosyltransferase"/>
    <property type="match status" value="1"/>
</dbReference>
<evidence type="ECO:0000256" key="3">
    <source>
        <dbReference type="ARBA" id="ARBA00022679"/>
    </source>
</evidence>
<protein>
    <recommendedName>
        <fullName evidence="5">Glycosyltransferase</fullName>
        <ecNumber evidence="5">2.4.1.-</ecNumber>
    </recommendedName>
</protein>
<comment type="similarity">
    <text evidence="1 4">Belongs to the UDP-glycosyltransferase family.</text>
</comment>
<evidence type="ECO:0000256" key="2">
    <source>
        <dbReference type="ARBA" id="ARBA00022676"/>
    </source>
</evidence>